<gene>
    <name evidence="3" type="ordered locus">LS215_1732</name>
</gene>
<feature type="domain" description="Primase X" evidence="2">
    <location>
        <begin position="116"/>
        <end position="209"/>
    </location>
</feature>
<accession>C3MQR6</accession>
<keyword evidence="1" id="KW-0812">Transmembrane</keyword>
<organism evidence="3 4">
    <name type="scientific">Saccharolobus islandicus (strain L.S.2.15 / Lassen #1)</name>
    <name type="common">Sulfolobus islandicus</name>
    <dbReference type="NCBI Taxonomy" id="429572"/>
    <lineage>
        <taxon>Archaea</taxon>
        <taxon>Thermoproteota</taxon>
        <taxon>Thermoprotei</taxon>
        <taxon>Sulfolobales</taxon>
        <taxon>Sulfolobaceae</taxon>
        <taxon>Saccharolobus</taxon>
    </lineage>
</organism>
<dbReference type="NCBIfam" id="NF033412">
    <property type="entry name" value="primase_PriX"/>
    <property type="match status" value="1"/>
</dbReference>
<sequence>MVYLEVSRVYQIHQMGIKFLFPLAVSRFFSWDVVLLIFAFRVVVQILSYIFFLEYQSSIVSQEKKVRRIILHYPDDTPAGHIEYADGFSSIYDNEGNFLFKVEGKFPPPPKKSSDYSWIEKVLEKGLQDSRKRFILYVASRYLVNVKGIDEDVALNILKEFYYKLQSGKVYETWLKSVLNGVKKKGLLPWSLKRIEERDKEMYNEIMKALKNN</sequence>
<keyword evidence="1" id="KW-0472">Membrane</keyword>
<keyword evidence="1" id="KW-1133">Transmembrane helix</keyword>
<evidence type="ECO:0000313" key="3">
    <source>
        <dbReference type="EMBL" id="ACP35729.1"/>
    </source>
</evidence>
<dbReference type="KEGG" id="sis:LS215_1732"/>
<evidence type="ECO:0000313" key="4">
    <source>
        <dbReference type="Proteomes" id="UP000001747"/>
    </source>
</evidence>
<name>C3MQR6_SACI2</name>
<dbReference type="AlphaFoldDB" id="C3MQR6"/>
<proteinExistence type="predicted"/>
<dbReference type="EMBL" id="CP001399">
    <property type="protein sequence ID" value="ACP35729.1"/>
    <property type="molecule type" value="Genomic_DNA"/>
</dbReference>
<feature type="transmembrane region" description="Helical" evidence="1">
    <location>
        <begin position="28"/>
        <end position="52"/>
    </location>
</feature>
<dbReference type="Proteomes" id="UP000001747">
    <property type="component" value="Chromosome"/>
</dbReference>
<reference evidence="3 4" key="1">
    <citation type="journal article" date="2009" name="Proc. Natl. Acad. Sci. U.S.A.">
        <title>Biogeography of the Sulfolobus islandicus pan-genome.</title>
        <authorList>
            <person name="Reno M.L."/>
            <person name="Held N.L."/>
            <person name="Fields C.J."/>
            <person name="Burke P.V."/>
            <person name="Whitaker R.J."/>
        </authorList>
    </citation>
    <scope>NUCLEOTIDE SEQUENCE [LARGE SCALE GENOMIC DNA]</scope>
    <source>
        <strain evidence="4">L.S.2.15 / Lassen #1</strain>
    </source>
</reference>
<evidence type="ECO:0000256" key="1">
    <source>
        <dbReference type="SAM" id="Phobius"/>
    </source>
</evidence>
<protein>
    <recommendedName>
        <fullName evidence="2">Primase X domain-containing protein</fullName>
    </recommendedName>
</protein>
<dbReference type="InterPro" id="IPR040865">
    <property type="entry name" value="PriX"/>
</dbReference>
<dbReference type="Pfam" id="PF18689">
    <property type="entry name" value="PriX"/>
    <property type="match status" value="1"/>
</dbReference>
<evidence type="ECO:0000259" key="2">
    <source>
        <dbReference type="Pfam" id="PF18689"/>
    </source>
</evidence>
<dbReference type="HOGENOM" id="CLU_118423_0_0_2"/>